<evidence type="ECO:0000256" key="10">
    <source>
        <dbReference type="SAM" id="Phobius"/>
    </source>
</evidence>
<accession>A0A0F0IMR2</accession>
<dbReference type="GO" id="GO:0000329">
    <property type="term" value="C:fungal-type vacuole membrane"/>
    <property type="evidence" value="ECO:0007669"/>
    <property type="project" value="TreeGrafter"/>
</dbReference>
<dbReference type="InterPro" id="IPR006214">
    <property type="entry name" value="Bax_inhibitor_1-related"/>
</dbReference>
<evidence type="ECO:0000256" key="4">
    <source>
        <dbReference type="ARBA" id="ARBA00022554"/>
    </source>
</evidence>
<proteinExistence type="inferred from homology"/>
<evidence type="ECO:0000256" key="3">
    <source>
        <dbReference type="ARBA" id="ARBA00022448"/>
    </source>
</evidence>
<evidence type="ECO:0000259" key="11">
    <source>
        <dbReference type="Pfam" id="PF01490"/>
    </source>
</evidence>
<feature type="transmembrane region" description="Helical" evidence="10">
    <location>
        <begin position="713"/>
        <end position="733"/>
    </location>
</feature>
<dbReference type="Pfam" id="PF01490">
    <property type="entry name" value="Aa_trans"/>
    <property type="match status" value="1"/>
</dbReference>
<evidence type="ECO:0000313" key="13">
    <source>
        <dbReference type="Proteomes" id="UP000033540"/>
    </source>
</evidence>
<keyword evidence="4" id="KW-0926">Vacuole</keyword>
<comment type="subcellular location">
    <subcellularLocation>
        <location evidence="1">Vacuole membrane</location>
        <topology evidence="1">Multi-pass membrane protein</topology>
    </subcellularLocation>
</comment>
<feature type="transmembrane region" description="Helical" evidence="10">
    <location>
        <begin position="189"/>
        <end position="207"/>
    </location>
</feature>
<feature type="transmembrane region" description="Helical" evidence="10">
    <location>
        <begin position="602"/>
        <end position="621"/>
    </location>
</feature>
<dbReference type="EMBL" id="JZEE01000149">
    <property type="protein sequence ID" value="KJK68037.1"/>
    <property type="molecule type" value="Genomic_DNA"/>
</dbReference>
<feature type="transmembrane region" description="Helical" evidence="10">
    <location>
        <begin position="370"/>
        <end position="388"/>
    </location>
</feature>
<reference evidence="12 13" key="1">
    <citation type="submission" date="2015-02" db="EMBL/GenBank/DDBJ databases">
        <title>Draft genome sequence of Aspergillus parasiticus SU-1.</title>
        <authorList>
            <person name="Yu J."/>
            <person name="Fedorova N."/>
            <person name="Yin Y."/>
            <person name="Losada L."/>
            <person name="Zafar N."/>
            <person name="Taujale R."/>
            <person name="Ehrlich K.C."/>
            <person name="Bhatnagar D."/>
            <person name="Cleveland T.E."/>
            <person name="Bennett J.W."/>
            <person name="Nierman W.C."/>
        </authorList>
    </citation>
    <scope>NUCLEOTIDE SEQUENCE [LARGE SCALE GENOMIC DNA]</scope>
    <source>
        <strain evidence="13">ATCC 56775 / NRRL 5862 / SRRC 143 / SU-1</strain>
    </source>
</reference>
<dbReference type="GO" id="GO:0015194">
    <property type="term" value="F:L-serine transmembrane transporter activity"/>
    <property type="evidence" value="ECO:0007669"/>
    <property type="project" value="TreeGrafter"/>
</dbReference>
<evidence type="ECO:0000256" key="7">
    <source>
        <dbReference type="ARBA" id="ARBA00022989"/>
    </source>
</evidence>
<feature type="domain" description="Amino acid transporter transmembrane" evidence="11">
    <location>
        <begin position="36"/>
        <end position="431"/>
    </location>
</feature>
<evidence type="ECO:0000256" key="2">
    <source>
        <dbReference type="ARBA" id="ARBA00008066"/>
    </source>
</evidence>
<evidence type="ECO:0000256" key="5">
    <source>
        <dbReference type="ARBA" id="ARBA00022692"/>
    </source>
</evidence>
<evidence type="ECO:0000256" key="1">
    <source>
        <dbReference type="ARBA" id="ARBA00004128"/>
    </source>
</evidence>
<dbReference type="OrthoDB" id="438545at2759"/>
<evidence type="ECO:0000256" key="9">
    <source>
        <dbReference type="SAM" id="MobiDB-lite"/>
    </source>
</evidence>
<feature type="transmembrane region" description="Helical" evidence="10">
    <location>
        <begin position="687"/>
        <end position="707"/>
    </location>
</feature>
<dbReference type="GO" id="GO:0061459">
    <property type="term" value="F:L-arginine transmembrane transporter activity"/>
    <property type="evidence" value="ECO:0007669"/>
    <property type="project" value="TreeGrafter"/>
</dbReference>
<protein>
    <submittedName>
        <fullName evidence="12">Transmembrane amino acid transporter protein</fullName>
    </submittedName>
</protein>
<sequence>MLDDEATVGIGPAEGLRNASRRRGIRGKRDPGFHGQASWISCVINLVNTIIGAGVLAMPLAISHMGIVLGVIVILWSGTTAGFGLYLQSRCAQYLDRGTASFFALSQLTYPNAAVIFDAAIAIKCFGVGVSYLIIIGDLMPGVVQGFVGGTPDYDFLVDRHFWVTAFMLVVIPLSYLRRLDSLKYTSIAALVSMAYLVVLVLYHFVIGDTMADRGPVRVIHWAGAVPMLSSLPVIVFAFTCHQNMFSILNEIANNSHFRTTGVVFASIGSSAATYVLVAITGYLSFGDTVGGNIVGMYPPGLWATIGRAAIVMLVMFSYPLQCHPCRASVDAVLKWKPKASNSNDNSPHRHPLLGPRGNRTPEPMSDLRFSIITTTILVLSYVVAMTVSSLEAVLAYVGSTGSTSISFILPGLFYYKISSPDSPAHQRLMKEDDEAAEGIFSDDDDDNDDLDNQAQSLTESGILRRGTRHWRKAVLRKLSLALAIYGVVVMIGEIQTLVEERYKPIYEPAPQRDSFEERGYTQPPPSYQATAEYSQAPRSEDDNVPDDFKFGGMVAEGTLPIRMQFVRKVYAILTAQLLLTTIMSSISFFSDSYRLWIQSNFWLMIVSVFGALGFMLVTYWKRKSYPANLLFLTAFTVLEAYSISVVTSFYDARIVVQALILTLGMFVALTLFACQTKYDFTNWMPYLFGALWFLILFGFVAMFLPNSSTVELIYSGLAALIFSGYILVDTQLIMRHYHVEEEIAASISLYLDILNLFLAILRILNNQQNN</sequence>
<dbReference type="AlphaFoldDB" id="A0A0F0IMR2"/>
<feature type="region of interest" description="Disordered" evidence="9">
    <location>
        <begin position="513"/>
        <end position="541"/>
    </location>
</feature>
<feature type="transmembrane region" description="Helical" evidence="10">
    <location>
        <begin position="628"/>
        <end position="649"/>
    </location>
</feature>
<dbReference type="CDD" id="cd10429">
    <property type="entry name" value="GAAP_like"/>
    <property type="match status" value="1"/>
</dbReference>
<comment type="similarity">
    <text evidence="2">Belongs to the amino acid/polyamine transporter 2 family.</text>
</comment>
<feature type="transmembrane region" description="Helical" evidence="10">
    <location>
        <begin position="298"/>
        <end position="319"/>
    </location>
</feature>
<feature type="transmembrane region" description="Helical" evidence="10">
    <location>
        <begin position="262"/>
        <end position="286"/>
    </location>
</feature>
<feature type="compositionally biased region" description="Polar residues" evidence="9">
    <location>
        <begin position="528"/>
        <end position="538"/>
    </location>
</feature>
<gene>
    <name evidence="12" type="ORF">P875_00108717</name>
</gene>
<feature type="transmembrane region" description="Helical" evidence="10">
    <location>
        <begin position="570"/>
        <end position="590"/>
    </location>
</feature>
<feature type="transmembrane region" description="Helical" evidence="10">
    <location>
        <begin position="67"/>
        <end position="87"/>
    </location>
</feature>
<feature type="transmembrane region" description="Helical" evidence="10">
    <location>
        <begin position="37"/>
        <end position="61"/>
    </location>
</feature>
<dbReference type="PANTHER" id="PTHR22950">
    <property type="entry name" value="AMINO ACID TRANSPORTER"/>
    <property type="match status" value="1"/>
</dbReference>
<keyword evidence="3" id="KW-0813">Transport</keyword>
<feature type="region of interest" description="Disordered" evidence="9">
    <location>
        <begin position="341"/>
        <end position="362"/>
    </location>
</feature>
<dbReference type="STRING" id="1403190.A0A0F0IMR2"/>
<feature type="transmembrane region" description="Helical" evidence="10">
    <location>
        <begin position="115"/>
        <end position="140"/>
    </location>
</feature>
<keyword evidence="7 10" id="KW-1133">Transmembrane helix</keyword>
<evidence type="ECO:0000256" key="8">
    <source>
        <dbReference type="ARBA" id="ARBA00023136"/>
    </source>
</evidence>
<keyword evidence="6" id="KW-0029">Amino-acid transport</keyword>
<keyword evidence="8 10" id="KW-0472">Membrane</keyword>
<organism evidence="12 13">
    <name type="scientific">Aspergillus parasiticus (strain ATCC 56775 / NRRL 5862 / SRRC 143 / SU-1)</name>
    <dbReference type="NCBI Taxonomy" id="1403190"/>
    <lineage>
        <taxon>Eukaryota</taxon>
        <taxon>Fungi</taxon>
        <taxon>Dikarya</taxon>
        <taxon>Ascomycota</taxon>
        <taxon>Pezizomycotina</taxon>
        <taxon>Eurotiomycetes</taxon>
        <taxon>Eurotiomycetidae</taxon>
        <taxon>Eurotiales</taxon>
        <taxon>Aspergillaceae</taxon>
        <taxon>Aspergillus</taxon>
        <taxon>Aspergillus subgen. Circumdati</taxon>
    </lineage>
</organism>
<evidence type="ECO:0000256" key="6">
    <source>
        <dbReference type="ARBA" id="ARBA00022970"/>
    </source>
</evidence>
<feature type="transmembrane region" description="Helical" evidence="10">
    <location>
        <begin position="219"/>
        <end position="241"/>
    </location>
</feature>
<dbReference type="GO" id="GO:0015189">
    <property type="term" value="F:L-lysine transmembrane transporter activity"/>
    <property type="evidence" value="ECO:0007669"/>
    <property type="project" value="TreeGrafter"/>
</dbReference>
<dbReference type="GO" id="GO:0005302">
    <property type="term" value="F:L-tyrosine transmembrane transporter activity"/>
    <property type="evidence" value="ECO:0007669"/>
    <property type="project" value="TreeGrafter"/>
</dbReference>
<feature type="transmembrane region" description="Helical" evidence="10">
    <location>
        <begin position="655"/>
        <end position="675"/>
    </location>
</feature>
<dbReference type="GO" id="GO:0005313">
    <property type="term" value="F:L-glutamate transmembrane transporter activity"/>
    <property type="evidence" value="ECO:0007669"/>
    <property type="project" value="TreeGrafter"/>
</dbReference>
<dbReference type="Pfam" id="PF01027">
    <property type="entry name" value="Bax1-I"/>
    <property type="match status" value="1"/>
</dbReference>
<dbReference type="PANTHER" id="PTHR22950:SF678">
    <property type="entry name" value="VACUOLAR AMINO ACID TRANSPORTER 5-RELATED"/>
    <property type="match status" value="1"/>
</dbReference>
<feature type="transmembrane region" description="Helical" evidence="10">
    <location>
        <begin position="394"/>
        <end position="416"/>
    </location>
</feature>
<feature type="transmembrane region" description="Helical" evidence="10">
    <location>
        <begin position="745"/>
        <end position="765"/>
    </location>
</feature>
<dbReference type="GO" id="GO:0005290">
    <property type="term" value="F:L-histidine transmembrane transporter activity"/>
    <property type="evidence" value="ECO:0007669"/>
    <property type="project" value="TreeGrafter"/>
</dbReference>
<dbReference type="Proteomes" id="UP000033540">
    <property type="component" value="Unassembled WGS sequence"/>
</dbReference>
<keyword evidence="5 10" id="KW-0812">Transmembrane</keyword>
<evidence type="ECO:0000313" key="12">
    <source>
        <dbReference type="EMBL" id="KJK68037.1"/>
    </source>
</evidence>
<feature type="transmembrane region" description="Helical" evidence="10">
    <location>
        <begin position="160"/>
        <end position="177"/>
    </location>
</feature>
<dbReference type="InterPro" id="IPR013057">
    <property type="entry name" value="AA_transpt_TM"/>
</dbReference>
<name>A0A0F0IMR2_ASPPU</name>
<comment type="caution">
    <text evidence="12">The sequence shown here is derived from an EMBL/GenBank/DDBJ whole genome shotgun (WGS) entry which is preliminary data.</text>
</comment>